<dbReference type="GO" id="GO:0030553">
    <property type="term" value="F:cGMP binding"/>
    <property type="evidence" value="ECO:0007669"/>
    <property type="project" value="UniProtKB-KW"/>
</dbReference>
<dbReference type="InterPro" id="IPR050205">
    <property type="entry name" value="CDPK_Ser/Thr_kinases"/>
</dbReference>
<dbReference type="InterPro" id="IPR014710">
    <property type="entry name" value="RmlC-like_jellyroll"/>
</dbReference>
<dbReference type="SMART" id="SM00220">
    <property type="entry name" value="S_TKc"/>
    <property type="match status" value="1"/>
</dbReference>
<dbReference type="InterPro" id="IPR000719">
    <property type="entry name" value="Prot_kinase_dom"/>
</dbReference>
<dbReference type="InterPro" id="IPR017441">
    <property type="entry name" value="Protein_kinase_ATP_BS"/>
</dbReference>
<dbReference type="EMBL" id="HBIX01022197">
    <property type="protein sequence ID" value="CAE0722777.1"/>
    <property type="molecule type" value="Transcribed_RNA"/>
</dbReference>
<feature type="domain" description="Cyclic nucleotide-binding" evidence="14">
    <location>
        <begin position="678"/>
        <end position="765"/>
    </location>
</feature>
<comment type="similarity">
    <text evidence="10">Belongs to the protein kinase superfamily. Ser/Thr protein kinase family. CDPK subfamily.</text>
</comment>
<dbReference type="Pfam" id="PF00069">
    <property type="entry name" value="Pkinase"/>
    <property type="match status" value="1"/>
</dbReference>
<sequence>MSSLCRNGRDTTRVAIQRRLQRQHQQQQRRCFRRKSTTTRPTMVAAAARRANNNNSIRSSLAQRKPNDPLIPPSLSSLSSSLSSSMARNIVYSHAHTQSTTKSLSVRSLSSLATDRKRSGSNHASTITMAAAAILLGGVYQQECQRQHQQGCDAQELDGARMEQDETTAVAATNNNDTNNNYNDNTNSEVELSVIESIAPFLPTFNSSSNIDTTMTMTSSTEPLRRQAVKNHPAAQLQFHQPRNVMISRMRSVAGRGLHEKYMVDWDTVLGEGAYGSVHPARLALTGEKVALKKISKRYTDSSDFFMETDALLRIYDNGGHPNISGLRDMYEDYKHYYLVMDLITGGELFDHLSNDGAYSEADAARLIFEISSALAFMHGVGVVHCDIKPENLMLCSRKRRGGTIKIIDFGCAMTQPVGHYDDNNKTAAGSGSGSGNGEGENGGTNNNPGLIETGTTGYWSPERFKGEKLTPAVDTWALGIILYIMLMGFHPFDINCDRSDEEVAAAIQDNPLPPMDDVYVGYLSESAKDLIRRLMEPDPTKRMTAYELLHHPWVQGETATTEVIEDSDKRLSKFQDLRYKLEASVFAVLVNQGHQNLTMSEAKRRNSVTKNGSSGDVSIMKSAFDAFDGDGKGYVTGADIGKVVTERTGEVIETDDANEYLKVKNKDLEVSLSNFSNLFSGMKHKHFPRGHYIFHAGDEGRSMYFLSSGKVEVQTRKGQLVAILRSGDFFGEGSLLDDSKKRFTTAKCATPVDVVVIKREDFDRYTRSSIHTKNELKRKWRARSLVYAKNLLRLEQSVKARTLSEGDVVYHEGDKGIAMYRVDDTEGGELDVLHGDVPVHKYASGDSFGESSLLFDKPRSSTVRCMSDTCRIHEMSGEDFMAVIQSSPDSADSFRNMCRKRLFKRAVKQFSLETNRGLSDDDIVAAFHNADEDNSGYLSVEDVRRIMHRMDPKFPMSEIHELMKFVDVDEDGRVDIIEFKQIFRQFEDEKA</sequence>
<dbReference type="PROSITE" id="PS50222">
    <property type="entry name" value="EF_HAND_2"/>
    <property type="match status" value="3"/>
</dbReference>
<feature type="compositionally biased region" description="Gly residues" evidence="12">
    <location>
        <begin position="431"/>
        <end position="443"/>
    </location>
</feature>
<dbReference type="AlphaFoldDB" id="A0A7S4APK1"/>
<dbReference type="PANTHER" id="PTHR24349">
    <property type="entry name" value="SERINE/THREONINE-PROTEIN KINASE"/>
    <property type="match status" value="1"/>
</dbReference>
<dbReference type="Gene3D" id="1.10.238.10">
    <property type="entry name" value="EF-hand"/>
    <property type="match status" value="2"/>
</dbReference>
<feature type="domain" description="EF-hand" evidence="15">
    <location>
        <begin position="955"/>
        <end position="990"/>
    </location>
</feature>
<dbReference type="CDD" id="cd00038">
    <property type="entry name" value="CAP_ED"/>
    <property type="match status" value="2"/>
</dbReference>
<name>A0A7S4APK1_9STRA</name>
<evidence type="ECO:0008006" key="17">
    <source>
        <dbReference type="Google" id="ProtNLM"/>
    </source>
</evidence>
<dbReference type="PROSITE" id="PS50042">
    <property type="entry name" value="CNMP_BINDING_3"/>
    <property type="match status" value="2"/>
</dbReference>
<dbReference type="SMART" id="SM00054">
    <property type="entry name" value="EFh"/>
    <property type="match status" value="3"/>
</dbReference>
<comment type="cofactor">
    <cofactor evidence="1">
        <name>Mg(2+)</name>
        <dbReference type="ChEBI" id="CHEBI:18420"/>
    </cofactor>
</comment>
<evidence type="ECO:0000256" key="6">
    <source>
        <dbReference type="ARBA" id="ARBA00022777"/>
    </source>
</evidence>
<accession>A0A7S4APK1</accession>
<evidence type="ECO:0000256" key="8">
    <source>
        <dbReference type="ARBA" id="ARBA00022840"/>
    </source>
</evidence>
<dbReference type="Pfam" id="PF00027">
    <property type="entry name" value="cNMP_binding"/>
    <property type="match status" value="2"/>
</dbReference>
<dbReference type="InterPro" id="IPR018490">
    <property type="entry name" value="cNMP-bd_dom_sf"/>
</dbReference>
<gene>
    <name evidence="16" type="ORF">PAUS00366_LOCUS15533</name>
</gene>
<evidence type="ECO:0000313" key="16">
    <source>
        <dbReference type="EMBL" id="CAE0722777.1"/>
    </source>
</evidence>
<evidence type="ECO:0000259" key="13">
    <source>
        <dbReference type="PROSITE" id="PS50011"/>
    </source>
</evidence>
<dbReference type="GO" id="GO:0004674">
    <property type="term" value="F:protein serine/threonine kinase activity"/>
    <property type="evidence" value="ECO:0007669"/>
    <property type="project" value="UniProtKB-KW"/>
</dbReference>
<evidence type="ECO:0000259" key="14">
    <source>
        <dbReference type="PROSITE" id="PS50042"/>
    </source>
</evidence>
<evidence type="ECO:0000256" key="12">
    <source>
        <dbReference type="SAM" id="MobiDB-lite"/>
    </source>
</evidence>
<dbReference type="InterPro" id="IPR011009">
    <property type="entry name" value="Kinase-like_dom_sf"/>
</dbReference>
<keyword evidence="9" id="KW-0142">cGMP-binding</keyword>
<feature type="domain" description="Protein kinase" evidence="13">
    <location>
        <begin position="264"/>
        <end position="555"/>
    </location>
</feature>
<dbReference type="CDD" id="cd00051">
    <property type="entry name" value="EFh"/>
    <property type="match status" value="1"/>
</dbReference>
<dbReference type="InterPro" id="IPR018247">
    <property type="entry name" value="EF_Hand_1_Ca_BS"/>
</dbReference>
<keyword evidence="6" id="KW-0418">Kinase</keyword>
<evidence type="ECO:0000256" key="2">
    <source>
        <dbReference type="ARBA" id="ARBA00022527"/>
    </source>
</evidence>
<feature type="region of interest" description="Disordered" evidence="12">
    <location>
        <begin position="19"/>
        <end position="79"/>
    </location>
</feature>
<dbReference type="PROSITE" id="PS00018">
    <property type="entry name" value="EF_HAND_1"/>
    <property type="match status" value="2"/>
</dbReference>
<dbReference type="SUPFAM" id="SSF51206">
    <property type="entry name" value="cAMP-binding domain-like"/>
    <property type="match status" value="2"/>
</dbReference>
<feature type="compositionally biased region" description="Low complexity" evidence="12">
    <location>
        <begin position="45"/>
        <end position="55"/>
    </location>
</feature>
<evidence type="ECO:0000256" key="5">
    <source>
        <dbReference type="ARBA" id="ARBA00022741"/>
    </source>
</evidence>
<keyword evidence="7" id="KW-0106">Calcium</keyword>
<dbReference type="PROSITE" id="PS00108">
    <property type="entry name" value="PROTEIN_KINASE_ST"/>
    <property type="match status" value="1"/>
</dbReference>
<evidence type="ECO:0000256" key="9">
    <source>
        <dbReference type="ARBA" id="ARBA00022992"/>
    </source>
</evidence>
<dbReference type="Gene3D" id="1.10.510.10">
    <property type="entry name" value="Transferase(Phosphotransferase) domain 1"/>
    <property type="match status" value="1"/>
</dbReference>
<dbReference type="PROSITE" id="PS00107">
    <property type="entry name" value="PROTEIN_KINASE_ATP"/>
    <property type="match status" value="1"/>
</dbReference>
<protein>
    <recommendedName>
        <fullName evidence="17">cGMP-dependent protein kinase</fullName>
    </recommendedName>
</protein>
<dbReference type="InterPro" id="IPR000595">
    <property type="entry name" value="cNMP-bd_dom"/>
</dbReference>
<dbReference type="GO" id="GO:0005524">
    <property type="term" value="F:ATP binding"/>
    <property type="evidence" value="ECO:0007669"/>
    <property type="project" value="UniProtKB-UniRule"/>
</dbReference>
<keyword evidence="2" id="KW-0723">Serine/threonine-protein kinase</keyword>
<dbReference type="GO" id="GO:0005509">
    <property type="term" value="F:calcium ion binding"/>
    <property type="evidence" value="ECO:0007669"/>
    <property type="project" value="InterPro"/>
</dbReference>
<evidence type="ECO:0000256" key="3">
    <source>
        <dbReference type="ARBA" id="ARBA00022535"/>
    </source>
</evidence>
<evidence type="ECO:0000256" key="11">
    <source>
        <dbReference type="PROSITE-ProRule" id="PRU10141"/>
    </source>
</evidence>
<evidence type="ECO:0000256" key="4">
    <source>
        <dbReference type="ARBA" id="ARBA00022679"/>
    </source>
</evidence>
<feature type="binding site" evidence="11">
    <location>
        <position position="293"/>
    </location>
    <ligand>
        <name>ATP</name>
        <dbReference type="ChEBI" id="CHEBI:30616"/>
    </ligand>
</feature>
<feature type="region of interest" description="Disordered" evidence="12">
    <location>
        <begin position="423"/>
        <end position="454"/>
    </location>
</feature>
<keyword evidence="3" id="KW-0140">cGMP</keyword>
<dbReference type="SMART" id="SM00100">
    <property type="entry name" value="cNMP"/>
    <property type="match status" value="2"/>
</dbReference>
<proteinExistence type="inferred from homology"/>
<feature type="domain" description="EF-hand" evidence="15">
    <location>
        <begin position="919"/>
        <end position="954"/>
    </location>
</feature>
<keyword evidence="8 11" id="KW-0067">ATP-binding</keyword>
<evidence type="ECO:0000256" key="10">
    <source>
        <dbReference type="ARBA" id="ARBA00024334"/>
    </source>
</evidence>
<dbReference type="InterPro" id="IPR011992">
    <property type="entry name" value="EF-hand-dom_pair"/>
</dbReference>
<dbReference type="SUPFAM" id="SSF47473">
    <property type="entry name" value="EF-hand"/>
    <property type="match status" value="1"/>
</dbReference>
<feature type="domain" description="Cyclic nucleotide-binding" evidence="14">
    <location>
        <begin position="792"/>
        <end position="890"/>
    </location>
</feature>
<dbReference type="SUPFAM" id="SSF56112">
    <property type="entry name" value="Protein kinase-like (PK-like)"/>
    <property type="match status" value="1"/>
</dbReference>
<dbReference type="InterPro" id="IPR008271">
    <property type="entry name" value="Ser/Thr_kinase_AS"/>
</dbReference>
<reference evidence="16" key="1">
    <citation type="submission" date="2021-01" db="EMBL/GenBank/DDBJ databases">
        <authorList>
            <person name="Corre E."/>
            <person name="Pelletier E."/>
            <person name="Niang G."/>
            <person name="Scheremetjew M."/>
            <person name="Finn R."/>
            <person name="Kale V."/>
            <person name="Holt S."/>
            <person name="Cochrane G."/>
            <person name="Meng A."/>
            <person name="Brown T."/>
            <person name="Cohen L."/>
        </authorList>
    </citation>
    <scope>NUCLEOTIDE SEQUENCE</scope>
    <source>
        <strain evidence="16">10249 10 AB</strain>
    </source>
</reference>
<evidence type="ECO:0000256" key="7">
    <source>
        <dbReference type="ARBA" id="ARBA00022837"/>
    </source>
</evidence>
<feature type="domain" description="EF-hand" evidence="15">
    <location>
        <begin position="616"/>
        <end position="651"/>
    </location>
</feature>
<evidence type="ECO:0000256" key="1">
    <source>
        <dbReference type="ARBA" id="ARBA00001946"/>
    </source>
</evidence>
<dbReference type="PROSITE" id="PS50011">
    <property type="entry name" value="PROTEIN_KINASE_DOM"/>
    <property type="match status" value="1"/>
</dbReference>
<dbReference type="InterPro" id="IPR002048">
    <property type="entry name" value="EF_hand_dom"/>
</dbReference>
<dbReference type="Pfam" id="PF13499">
    <property type="entry name" value="EF-hand_7"/>
    <property type="match status" value="1"/>
</dbReference>
<dbReference type="Gene3D" id="2.60.120.10">
    <property type="entry name" value="Jelly Rolls"/>
    <property type="match status" value="2"/>
</dbReference>
<organism evidence="16">
    <name type="scientific">Pseudo-nitzschia australis</name>
    <dbReference type="NCBI Taxonomy" id="44445"/>
    <lineage>
        <taxon>Eukaryota</taxon>
        <taxon>Sar</taxon>
        <taxon>Stramenopiles</taxon>
        <taxon>Ochrophyta</taxon>
        <taxon>Bacillariophyta</taxon>
        <taxon>Bacillariophyceae</taxon>
        <taxon>Bacillariophycidae</taxon>
        <taxon>Bacillariales</taxon>
        <taxon>Bacillariaceae</taxon>
        <taxon>Pseudo-nitzschia</taxon>
    </lineage>
</organism>
<keyword evidence="4" id="KW-0808">Transferase</keyword>
<keyword evidence="5 11" id="KW-0547">Nucleotide-binding</keyword>
<evidence type="ECO:0000259" key="15">
    <source>
        <dbReference type="PROSITE" id="PS50222"/>
    </source>
</evidence>